<gene>
    <name evidence="3" type="ORF">EDF62_3263</name>
</gene>
<dbReference type="Proteomes" id="UP000295601">
    <property type="component" value="Unassembled WGS sequence"/>
</dbReference>
<name>A0A4R6RRX1_9MICO</name>
<evidence type="ECO:0000256" key="2">
    <source>
        <dbReference type="SAM" id="Phobius"/>
    </source>
</evidence>
<feature type="compositionally biased region" description="Basic and acidic residues" evidence="1">
    <location>
        <begin position="344"/>
        <end position="354"/>
    </location>
</feature>
<feature type="transmembrane region" description="Helical" evidence="2">
    <location>
        <begin position="34"/>
        <end position="56"/>
    </location>
</feature>
<dbReference type="EMBL" id="SNYA01000009">
    <property type="protein sequence ID" value="TDP89532.1"/>
    <property type="molecule type" value="Genomic_DNA"/>
</dbReference>
<dbReference type="AlphaFoldDB" id="A0A4R6RRX1"/>
<comment type="caution">
    <text evidence="3">The sequence shown here is derived from an EMBL/GenBank/DDBJ whole genome shotgun (WGS) entry which is preliminary data.</text>
</comment>
<feature type="region of interest" description="Disordered" evidence="1">
    <location>
        <begin position="317"/>
        <end position="354"/>
    </location>
</feature>
<keyword evidence="4" id="KW-1185">Reference proteome</keyword>
<evidence type="ECO:0000313" key="4">
    <source>
        <dbReference type="Proteomes" id="UP000295601"/>
    </source>
</evidence>
<accession>A0A4R6RRX1</accession>
<reference evidence="3 4" key="1">
    <citation type="submission" date="2019-03" db="EMBL/GenBank/DDBJ databases">
        <title>Genomic analyses of the natural microbiome of Caenorhabditis elegans.</title>
        <authorList>
            <person name="Samuel B."/>
        </authorList>
    </citation>
    <scope>NUCLEOTIDE SEQUENCE [LARGE SCALE GENOMIC DNA]</scope>
    <source>
        <strain evidence="3 4">JUb18</strain>
    </source>
</reference>
<proteinExistence type="predicted"/>
<protein>
    <submittedName>
        <fullName evidence="3">Uncharacterized protein</fullName>
    </submittedName>
</protein>
<organism evidence="3 4">
    <name type="scientific">Leucobacter luti</name>
    <dbReference type="NCBI Taxonomy" id="340320"/>
    <lineage>
        <taxon>Bacteria</taxon>
        <taxon>Bacillati</taxon>
        <taxon>Actinomycetota</taxon>
        <taxon>Actinomycetes</taxon>
        <taxon>Micrococcales</taxon>
        <taxon>Microbacteriaceae</taxon>
        <taxon>Leucobacter</taxon>
    </lineage>
</organism>
<evidence type="ECO:0000313" key="3">
    <source>
        <dbReference type="EMBL" id="TDP89532.1"/>
    </source>
</evidence>
<sequence>MQHIRESMEIPGVAENPSSTTVAQQIAKRKGLNFALKFIAFALVPITFLMGAVSFLEATGEKQQMPNLSSHTVNGAGGKAAAISQVESWLSSDPAPLPGGAMVSWDGYTERSAPEPLKENDERPSYVEQAHYFTLRAGDQVYDSQVLVLVDGEHGVKTVDTPSLLPRPVEATSAWAGETPWFGYRGNSPSDAVTTAIEAWADAYISGSPKLLKQMTGDGKEGRSYVPISGAQDVTVEVTTTAVLAPKTLAEEESWKEPDQLIARVELLVHWAGEPAPKPGDKSVPITFDVLVIDTHSANAKVVSWGGVGAGPGLSPFSVGLDGVSLKEPSKTGTEDGDQPNEEEPAKEKDAKDQ</sequence>
<keyword evidence="2" id="KW-0472">Membrane</keyword>
<keyword evidence="2" id="KW-1133">Transmembrane helix</keyword>
<evidence type="ECO:0000256" key="1">
    <source>
        <dbReference type="SAM" id="MobiDB-lite"/>
    </source>
</evidence>
<keyword evidence="2" id="KW-0812">Transmembrane</keyword>